<dbReference type="InterPro" id="IPR058240">
    <property type="entry name" value="rSAM_sf"/>
</dbReference>
<keyword evidence="4" id="KW-0408">Iron</keyword>
<feature type="domain" description="Radical SAM core" evidence="6">
    <location>
        <begin position="137"/>
        <end position="349"/>
    </location>
</feature>
<protein>
    <submittedName>
        <fullName evidence="7">Radical SAM additional 4Fe4S-binding SPASM domain-containing protein</fullName>
    </submittedName>
</protein>
<dbReference type="Pfam" id="PF04055">
    <property type="entry name" value="Radical_SAM"/>
    <property type="match status" value="1"/>
</dbReference>
<evidence type="ECO:0000256" key="3">
    <source>
        <dbReference type="ARBA" id="ARBA00022723"/>
    </source>
</evidence>
<name>A0A1M6R0A2_9BACT</name>
<dbReference type="SFLD" id="SFLDG01386">
    <property type="entry name" value="main_SPASM_domain-containing"/>
    <property type="match status" value="1"/>
</dbReference>
<evidence type="ECO:0000256" key="5">
    <source>
        <dbReference type="ARBA" id="ARBA00023014"/>
    </source>
</evidence>
<dbReference type="GO" id="GO:0003824">
    <property type="term" value="F:catalytic activity"/>
    <property type="evidence" value="ECO:0007669"/>
    <property type="project" value="InterPro"/>
</dbReference>
<keyword evidence="8" id="KW-1185">Reference proteome</keyword>
<dbReference type="SUPFAM" id="SSF102114">
    <property type="entry name" value="Radical SAM enzymes"/>
    <property type="match status" value="1"/>
</dbReference>
<dbReference type="InterPro" id="IPR013785">
    <property type="entry name" value="Aldolase_TIM"/>
</dbReference>
<dbReference type="PANTHER" id="PTHR11228:SF7">
    <property type="entry name" value="PQQA PEPTIDE CYCLASE"/>
    <property type="match status" value="1"/>
</dbReference>
<dbReference type="GO" id="GO:0051536">
    <property type="term" value="F:iron-sulfur cluster binding"/>
    <property type="evidence" value="ECO:0007669"/>
    <property type="project" value="UniProtKB-KW"/>
</dbReference>
<dbReference type="SFLD" id="SFLDG01067">
    <property type="entry name" value="SPASM/twitch_domain_containing"/>
    <property type="match status" value="1"/>
</dbReference>
<comment type="cofactor">
    <cofactor evidence="1">
        <name>[4Fe-4S] cluster</name>
        <dbReference type="ChEBI" id="CHEBI:49883"/>
    </cofactor>
</comment>
<organism evidence="7 8">
    <name type="scientific">Fibrobacter intestinalis</name>
    <dbReference type="NCBI Taxonomy" id="28122"/>
    <lineage>
        <taxon>Bacteria</taxon>
        <taxon>Pseudomonadati</taxon>
        <taxon>Fibrobacterota</taxon>
        <taxon>Fibrobacteria</taxon>
        <taxon>Fibrobacterales</taxon>
        <taxon>Fibrobacteraceae</taxon>
        <taxon>Fibrobacter</taxon>
    </lineage>
</organism>
<keyword evidence="3" id="KW-0479">Metal-binding</keyword>
<dbReference type="PROSITE" id="PS51918">
    <property type="entry name" value="RADICAL_SAM"/>
    <property type="match status" value="1"/>
</dbReference>
<evidence type="ECO:0000256" key="4">
    <source>
        <dbReference type="ARBA" id="ARBA00023004"/>
    </source>
</evidence>
<dbReference type="Gene3D" id="3.20.20.70">
    <property type="entry name" value="Aldolase class I"/>
    <property type="match status" value="1"/>
</dbReference>
<dbReference type="GO" id="GO:0046872">
    <property type="term" value="F:metal ion binding"/>
    <property type="evidence" value="ECO:0007669"/>
    <property type="project" value="UniProtKB-KW"/>
</dbReference>
<dbReference type="InterPro" id="IPR007197">
    <property type="entry name" value="rSAM"/>
</dbReference>
<dbReference type="EMBL" id="FRAW01000003">
    <property type="protein sequence ID" value="SHK25806.1"/>
    <property type="molecule type" value="Genomic_DNA"/>
</dbReference>
<dbReference type="SFLD" id="SFLDS00029">
    <property type="entry name" value="Radical_SAM"/>
    <property type="match status" value="1"/>
</dbReference>
<evidence type="ECO:0000313" key="8">
    <source>
        <dbReference type="Proteomes" id="UP000184275"/>
    </source>
</evidence>
<evidence type="ECO:0000256" key="1">
    <source>
        <dbReference type="ARBA" id="ARBA00001966"/>
    </source>
</evidence>
<dbReference type="PANTHER" id="PTHR11228">
    <property type="entry name" value="RADICAL SAM DOMAIN PROTEIN"/>
    <property type="match status" value="1"/>
</dbReference>
<gene>
    <name evidence="7" type="ORF">SAMN05720469_10363</name>
</gene>
<keyword evidence="5" id="KW-0411">Iron-sulfur</keyword>
<evidence type="ECO:0000259" key="6">
    <source>
        <dbReference type="PROSITE" id="PS51918"/>
    </source>
</evidence>
<dbReference type="Proteomes" id="UP000184275">
    <property type="component" value="Unassembled WGS sequence"/>
</dbReference>
<accession>A0A1M6R0A2</accession>
<dbReference type="InterPro" id="IPR023885">
    <property type="entry name" value="4Fe4S-binding_SPASM_dom"/>
</dbReference>
<dbReference type="InterPro" id="IPR050377">
    <property type="entry name" value="Radical_SAM_PqqE_MftC-like"/>
</dbReference>
<sequence length="485" mass="55707">MFYRQSRDTFIRSIGEYGYIYSQLTKHDRVYTQESVAFLDIISREPQSLETLAVKACEYFEGVSPADVQADLQEFLNSLVVDRYLVSGKTAEECASKDTYFSYAENPKTLFTYNAKQNFDDEKLYADTQDVLGDYYRNHPRIHCCQIETTNRCNERCIHCYIPHELKNVVLPYEIIESSLNQLHDLGVLGITLSGGEFFTHPDAEKILRKTRELDFSFYVLSNLTLITPHMIDVLKDVNPSFVQTSLYSIVPEEHDHITQLKGSCEKTKSAIDSLIAASIPVQISCPVMKTNYHTYKDVLKYAYERNCKAQTDYVMMARYDFTTDNLTERLTMEQTEELLKDIIQFDKDYLDFTDTPVSPVSREEWGKRPFCGVGMDNLCIASDGIVYPCSGWQGMACGNVREQPIKDIWEKSPQLNKLRNLTKSAIPQCYDCEDKQFCAPCLVRNFNESGGDYLKVAPHFCKAAHLNRKLVDEAKAKMRNEQNA</sequence>
<evidence type="ECO:0000313" key="7">
    <source>
        <dbReference type="EMBL" id="SHK25806.1"/>
    </source>
</evidence>
<dbReference type="NCBIfam" id="TIGR04085">
    <property type="entry name" value="rSAM_more_4Fe4S"/>
    <property type="match status" value="1"/>
</dbReference>
<dbReference type="CDD" id="cd01335">
    <property type="entry name" value="Radical_SAM"/>
    <property type="match status" value="1"/>
</dbReference>
<dbReference type="AlphaFoldDB" id="A0A1M6R0A2"/>
<keyword evidence="2" id="KW-0949">S-adenosyl-L-methionine</keyword>
<evidence type="ECO:0000256" key="2">
    <source>
        <dbReference type="ARBA" id="ARBA00022691"/>
    </source>
</evidence>
<dbReference type="RefSeq" id="WP_073302375.1">
    <property type="nucleotide sequence ID" value="NZ_FRAW01000003.1"/>
</dbReference>
<proteinExistence type="predicted"/>
<reference evidence="8" key="1">
    <citation type="submission" date="2016-11" db="EMBL/GenBank/DDBJ databases">
        <authorList>
            <person name="Varghese N."/>
            <person name="Submissions S."/>
        </authorList>
    </citation>
    <scope>NUCLEOTIDE SEQUENCE [LARGE SCALE GENOMIC DNA]</scope>
    <source>
        <strain evidence="8">UWOS</strain>
    </source>
</reference>
<dbReference type="Pfam" id="PF13186">
    <property type="entry name" value="SPASM"/>
    <property type="match status" value="1"/>
</dbReference>